<proteinExistence type="predicted"/>
<dbReference type="Proteomes" id="UP000261080">
    <property type="component" value="Unassembled WGS sequence"/>
</dbReference>
<dbReference type="Gene3D" id="3.30.70.940">
    <property type="entry name" value="NusG, N-terminal domain"/>
    <property type="match status" value="1"/>
</dbReference>
<dbReference type="AlphaFoldDB" id="A0A3E3JZF5"/>
<evidence type="ECO:0000313" key="4">
    <source>
        <dbReference type="Proteomes" id="UP000261080"/>
    </source>
</evidence>
<dbReference type="InterPro" id="IPR036735">
    <property type="entry name" value="NGN_dom_sf"/>
</dbReference>
<dbReference type="GO" id="GO:0006354">
    <property type="term" value="P:DNA-templated transcription elongation"/>
    <property type="evidence" value="ECO:0007669"/>
    <property type="project" value="InterPro"/>
</dbReference>
<dbReference type="InterPro" id="IPR006645">
    <property type="entry name" value="NGN-like_dom"/>
</dbReference>
<sequence>MENWYAMKTMPEKEEEAAELIRRTIPPSLWESCTILQKKKLFRADGKLILSMEKMFPGYLFLQTDRIQDVSEMLKRSREYPHLLGEGGGQAVRMEEKDLAFLKQVCGEQLDQPMGLSQVEADEEGNLIRVEGILRPYSQKIVRKRLRKRYVLAEVGLFGRQETVLFGICLPGDRIWEGRR</sequence>
<gene>
    <name evidence="3" type="ORF">DW016_13375</name>
</gene>
<dbReference type="OrthoDB" id="1831511at2"/>
<keyword evidence="4" id="KW-1185">Reference proteome</keyword>
<dbReference type="RefSeq" id="WP_117493774.1">
    <property type="nucleotide sequence ID" value="NZ_CAUWLM010000050.1"/>
</dbReference>
<dbReference type="Pfam" id="PF02357">
    <property type="entry name" value="NusG"/>
    <property type="match status" value="1"/>
</dbReference>
<evidence type="ECO:0000259" key="2">
    <source>
        <dbReference type="Pfam" id="PF02357"/>
    </source>
</evidence>
<evidence type="ECO:0000313" key="3">
    <source>
        <dbReference type="EMBL" id="RGE85134.1"/>
    </source>
</evidence>
<keyword evidence="1" id="KW-0804">Transcription</keyword>
<organism evidence="3 4">
    <name type="scientific">Sellimonas intestinalis</name>
    <dbReference type="NCBI Taxonomy" id="1653434"/>
    <lineage>
        <taxon>Bacteria</taxon>
        <taxon>Bacillati</taxon>
        <taxon>Bacillota</taxon>
        <taxon>Clostridia</taxon>
        <taxon>Lachnospirales</taxon>
        <taxon>Lachnospiraceae</taxon>
        <taxon>Sellimonas</taxon>
    </lineage>
</organism>
<name>A0A3E3JZF5_9FIRM</name>
<accession>A0A3E3JZF5</accession>
<reference evidence="3 4" key="1">
    <citation type="submission" date="2018-08" db="EMBL/GenBank/DDBJ databases">
        <title>A genome reference for cultivated species of the human gut microbiota.</title>
        <authorList>
            <person name="Zou Y."/>
            <person name="Xue W."/>
            <person name="Luo G."/>
        </authorList>
    </citation>
    <scope>NUCLEOTIDE SEQUENCE [LARGE SCALE GENOMIC DNA]</scope>
    <source>
        <strain evidence="3 4">AF37-2AT</strain>
    </source>
</reference>
<evidence type="ECO:0000256" key="1">
    <source>
        <dbReference type="ARBA" id="ARBA00023163"/>
    </source>
</evidence>
<dbReference type="EMBL" id="QVLX01000009">
    <property type="protein sequence ID" value="RGE85134.1"/>
    <property type="molecule type" value="Genomic_DNA"/>
</dbReference>
<protein>
    <recommendedName>
        <fullName evidence="2">NusG-like N-terminal domain-containing protein</fullName>
    </recommendedName>
</protein>
<comment type="caution">
    <text evidence="3">The sequence shown here is derived from an EMBL/GenBank/DDBJ whole genome shotgun (WGS) entry which is preliminary data.</text>
</comment>
<feature type="domain" description="NusG-like N-terminal" evidence="2">
    <location>
        <begin position="3"/>
        <end position="99"/>
    </location>
</feature>
<dbReference type="SUPFAM" id="SSF82679">
    <property type="entry name" value="N-utilization substance G protein NusG, N-terminal domain"/>
    <property type="match status" value="1"/>
</dbReference>